<dbReference type="AlphaFoldDB" id="A0A7G5C5J0"/>
<gene>
    <name evidence="1" type="ORF">FPL14_27370</name>
</gene>
<dbReference type="EMBL" id="CP041969">
    <property type="protein sequence ID" value="QMV44474.1"/>
    <property type="molecule type" value="Genomic_DNA"/>
</dbReference>
<dbReference type="Proteomes" id="UP000515679">
    <property type="component" value="Chromosome"/>
</dbReference>
<accession>A0A7G5C5J0</accession>
<organism evidence="1 2">
    <name type="scientific">Cohnella cholangitidis</name>
    <dbReference type="NCBI Taxonomy" id="2598458"/>
    <lineage>
        <taxon>Bacteria</taxon>
        <taxon>Bacillati</taxon>
        <taxon>Bacillota</taxon>
        <taxon>Bacilli</taxon>
        <taxon>Bacillales</taxon>
        <taxon>Paenibacillaceae</taxon>
        <taxon>Cohnella</taxon>
    </lineage>
</organism>
<name>A0A7G5C5J0_9BACL</name>
<dbReference type="RefSeq" id="WP_182300711.1">
    <property type="nucleotide sequence ID" value="NZ_CP041969.1"/>
</dbReference>
<evidence type="ECO:0000313" key="2">
    <source>
        <dbReference type="Proteomes" id="UP000515679"/>
    </source>
</evidence>
<sequence>MAKVQPVVKVELDPLNPVPEICAAIMAVTPYHPGQEEAILIGVQEAIERRLNQLKKGVEQDGEQIRESSRSE</sequence>
<dbReference type="KEGG" id="cchl:FPL14_27370"/>
<proteinExistence type="predicted"/>
<reference evidence="1 2" key="1">
    <citation type="submission" date="2019-07" db="EMBL/GenBank/DDBJ databases">
        <authorList>
            <person name="Kim J.K."/>
            <person name="Cheong H.-M."/>
            <person name="Choi Y."/>
            <person name="Hwang K.J."/>
            <person name="Lee S."/>
            <person name="Choi C."/>
        </authorList>
    </citation>
    <scope>NUCLEOTIDE SEQUENCE [LARGE SCALE GENOMIC DNA]</scope>
    <source>
        <strain evidence="1 2">KS 22</strain>
    </source>
</reference>
<keyword evidence="2" id="KW-1185">Reference proteome</keyword>
<evidence type="ECO:0000313" key="1">
    <source>
        <dbReference type="EMBL" id="QMV44474.1"/>
    </source>
</evidence>
<protein>
    <submittedName>
        <fullName evidence="1">Uncharacterized protein</fullName>
    </submittedName>
</protein>